<reference evidence="6 8" key="3">
    <citation type="submission" date="2019-06" db="EMBL/GenBank/DDBJ databases">
        <title>Whole genome shotgun sequence of Corynebacterium variabile NBRC 15286.</title>
        <authorList>
            <person name="Hosoyama A."/>
            <person name="Uohara A."/>
            <person name="Ohji S."/>
            <person name="Ichikawa N."/>
        </authorList>
    </citation>
    <scope>NUCLEOTIDE SEQUENCE [LARGE SCALE GENOMIC DNA]</scope>
    <source>
        <strain evidence="6 8">NBRC 15286</strain>
    </source>
</reference>
<dbReference type="SUPFAM" id="SSF161219">
    <property type="entry name" value="CHY zinc finger-like"/>
    <property type="match status" value="1"/>
</dbReference>
<dbReference type="EMBL" id="FAUH01000005">
    <property type="protein sequence ID" value="CUU65601.1"/>
    <property type="molecule type" value="Genomic_DNA"/>
</dbReference>
<dbReference type="PANTHER" id="PTHR28082">
    <property type="entry name" value="ZINC FINGER PROTEIN"/>
    <property type="match status" value="1"/>
</dbReference>
<keyword evidence="1" id="KW-0479">Metal-binding</keyword>
<dbReference type="InterPro" id="IPR016694">
    <property type="entry name" value="UCP017292"/>
</dbReference>
<dbReference type="Proteomes" id="UP000319986">
    <property type="component" value="Unassembled WGS sequence"/>
</dbReference>
<reference evidence="5" key="2">
    <citation type="submission" date="2015-11" db="EMBL/GenBank/DDBJ databases">
        <authorList>
            <person name="Zhang Y."/>
            <person name="Guo Z."/>
        </authorList>
    </citation>
    <scope>NUCLEOTIDE SEQUENCE [LARGE SCALE GENOMIC DNA]</scope>
    <source>
        <strain evidence="5">Mu292</strain>
    </source>
</reference>
<dbReference type="PANTHER" id="PTHR28082:SF1">
    <property type="entry name" value="HELPER OF TIM PROTEIN 13"/>
    <property type="match status" value="1"/>
</dbReference>
<evidence type="ECO:0000256" key="3">
    <source>
        <dbReference type="ARBA" id="ARBA00022833"/>
    </source>
</evidence>
<protein>
    <submittedName>
        <fullName evidence="5">Uncharacterized conserved protein</fullName>
    </submittedName>
</protein>
<dbReference type="GO" id="GO:0008270">
    <property type="term" value="F:zinc ion binding"/>
    <property type="evidence" value="ECO:0007669"/>
    <property type="project" value="UniProtKB-KW"/>
</dbReference>
<dbReference type="AlphaFoldDB" id="A0A0X2NLI9"/>
<dbReference type="InterPro" id="IPR008913">
    <property type="entry name" value="Znf_CHY"/>
</dbReference>
<organism evidence="5 7">
    <name type="scientific">Corynebacterium variabile</name>
    <dbReference type="NCBI Taxonomy" id="1727"/>
    <lineage>
        <taxon>Bacteria</taxon>
        <taxon>Bacillati</taxon>
        <taxon>Actinomycetota</taxon>
        <taxon>Actinomycetes</taxon>
        <taxon>Mycobacteriales</taxon>
        <taxon>Corynebacteriaceae</taxon>
        <taxon>Corynebacterium</taxon>
    </lineage>
</organism>
<evidence type="ECO:0000313" key="8">
    <source>
        <dbReference type="Proteomes" id="UP000319986"/>
    </source>
</evidence>
<dbReference type="EMBL" id="BJNT01000015">
    <property type="protein sequence ID" value="GEC86663.1"/>
    <property type="molecule type" value="Genomic_DNA"/>
</dbReference>
<dbReference type="PIRSF" id="PIRSF017292">
    <property type="entry name" value="UCP017292_Znf_CHY"/>
    <property type="match status" value="1"/>
</dbReference>
<keyword evidence="7" id="KW-1185">Reference proteome</keyword>
<evidence type="ECO:0000256" key="2">
    <source>
        <dbReference type="ARBA" id="ARBA00022771"/>
    </source>
</evidence>
<gene>
    <name evidence="6" type="ORF">CVA01_19770</name>
    <name evidence="5" type="ORF">CVAR292_00929</name>
</gene>
<evidence type="ECO:0000256" key="1">
    <source>
        <dbReference type="ARBA" id="ARBA00022723"/>
    </source>
</evidence>
<dbReference type="InterPro" id="IPR052604">
    <property type="entry name" value="Mito_Tim_assembly_helper"/>
</dbReference>
<accession>A0A0X2NLI9</accession>
<feature type="domain" description="CHY-type" evidence="4">
    <location>
        <begin position="12"/>
        <end position="101"/>
    </location>
</feature>
<keyword evidence="2" id="KW-0863">Zinc-finger</keyword>
<proteinExistence type="predicted"/>
<dbReference type="GeneID" id="82888103"/>
<sequence>MTSDSASESASALVGGVGCAHWRSPLDIVAIRFRCCGQTYPCLHCHDEAEDHPVTPWPTATASDRAQKAVLCRSCGAWLTVGEYLDLYAANTGPACPHCAASFNPGCALHSHVYFVV</sequence>
<evidence type="ECO:0000313" key="5">
    <source>
        <dbReference type="EMBL" id="CUU65601.1"/>
    </source>
</evidence>
<dbReference type="GO" id="GO:0045041">
    <property type="term" value="P:protein import into mitochondrial intermembrane space"/>
    <property type="evidence" value="ECO:0007669"/>
    <property type="project" value="TreeGrafter"/>
</dbReference>
<dbReference type="Pfam" id="PF05495">
    <property type="entry name" value="zf-CHY"/>
    <property type="match status" value="1"/>
</dbReference>
<evidence type="ECO:0000313" key="7">
    <source>
        <dbReference type="Proteomes" id="UP000182498"/>
    </source>
</evidence>
<dbReference type="PROSITE" id="PS51266">
    <property type="entry name" value="ZF_CHY"/>
    <property type="match status" value="1"/>
</dbReference>
<evidence type="ECO:0000259" key="4">
    <source>
        <dbReference type="PROSITE" id="PS51266"/>
    </source>
</evidence>
<dbReference type="RefSeq" id="WP_073883728.1">
    <property type="nucleotide sequence ID" value="NZ_BJNT01000015.1"/>
</dbReference>
<evidence type="ECO:0000313" key="6">
    <source>
        <dbReference type="EMBL" id="GEC86663.1"/>
    </source>
</evidence>
<keyword evidence="3" id="KW-0862">Zinc</keyword>
<dbReference type="InterPro" id="IPR037274">
    <property type="entry name" value="Znf_CHY_sf"/>
</dbReference>
<name>A0A0X2NLI9_9CORY</name>
<dbReference type="OrthoDB" id="882119at2"/>
<reference evidence="7" key="1">
    <citation type="submission" date="2015-11" db="EMBL/GenBank/DDBJ databases">
        <authorList>
            <person name="Dugat-Bony E."/>
        </authorList>
    </citation>
    <scope>NUCLEOTIDE SEQUENCE [LARGE SCALE GENOMIC DNA]</scope>
    <source>
        <strain evidence="7">Mu292</strain>
    </source>
</reference>
<dbReference type="Proteomes" id="UP000182498">
    <property type="component" value="Unassembled WGS sequence"/>
</dbReference>